<evidence type="ECO:0000259" key="6">
    <source>
        <dbReference type="PROSITE" id="PS51722"/>
    </source>
</evidence>
<dbReference type="Pfam" id="PF00009">
    <property type="entry name" value="GTP_EFTU"/>
    <property type="match status" value="1"/>
</dbReference>
<dbReference type="InterPro" id="IPR027417">
    <property type="entry name" value="P-loop_NTPase"/>
</dbReference>
<dbReference type="Proteomes" id="UP001153069">
    <property type="component" value="Unassembled WGS sequence"/>
</dbReference>
<organism evidence="7 8">
    <name type="scientific">Seminavis robusta</name>
    <dbReference type="NCBI Taxonomy" id="568900"/>
    <lineage>
        <taxon>Eukaryota</taxon>
        <taxon>Sar</taxon>
        <taxon>Stramenopiles</taxon>
        <taxon>Ochrophyta</taxon>
        <taxon>Bacillariophyta</taxon>
        <taxon>Bacillariophyceae</taxon>
        <taxon>Bacillariophycidae</taxon>
        <taxon>Naviculales</taxon>
        <taxon>Naviculaceae</taxon>
        <taxon>Seminavis</taxon>
    </lineage>
</organism>
<dbReference type="AlphaFoldDB" id="A0A9N8EU71"/>
<dbReference type="PANTHER" id="PTHR43721:SF9">
    <property type="entry name" value="GTP-BINDING PROTEIN 1"/>
    <property type="match status" value="1"/>
</dbReference>
<feature type="domain" description="Tr-type G" evidence="6">
    <location>
        <begin position="18"/>
        <end position="240"/>
    </location>
</feature>
<name>A0A9N8EU71_9STRA</name>
<evidence type="ECO:0000256" key="3">
    <source>
        <dbReference type="ARBA" id="ARBA00021392"/>
    </source>
</evidence>
<dbReference type="InterPro" id="IPR000795">
    <property type="entry name" value="T_Tr_GTP-bd_dom"/>
</dbReference>
<dbReference type="SUPFAM" id="SSF50465">
    <property type="entry name" value="EF-Tu/eEF-1alpha/eIF2-gamma C-terminal domain"/>
    <property type="match status" value="1"/>
</dbReference>
<dbReference type="PROSITE" id="PS51722">
    <property type="entry name" value="G_TR_2"/>
    <property type="match status" value="1"/>
</dbReference>
<dbReference type="SUPFAM" id="SSF50447">
    <property type="entry name" value="Translation proteins"/>
    <property type="match status" value="1"/>
</dbReference>
<evidence type="ECO:0000256" key="2">
    <source>
        <dbReference type="ARBA" id="ARBA00007249"/>
    </source>
</evidence>
<dbReference type="PANTHER" id="PTHR43721">
    <property type="entry name" value="ELONGATION FACTOR TU-RELATED"/>
    <property type="match status" value="1"/>
</dbReference>
<reference evidence="7" key="1">
    <citation type="submission" date="2020-06" db="EMBL/GenBank/DDBJ databases">
        <authorList>
            <consortium name="Plant Systems Biology data submission"/>
        </authorList>
    </citation>
    <scope>NUCLEOTIDE SEQUENCE</scope>
    <source>
        <strain evidence="7">D6</strain>
    </source>
</reference>
<dbReference type="GO" id="GO:0005525">
    <property type="term" value="F:GTP binding"/>
    <property type="evidence" value="ECO:0007669"/>
    <property type="project" value="UniProtKB-KW"/>
</dbReference>
<comment type="similarity">
    <text evidence="2">Belongs to the TRAFAC class translation factor GTPase superfamily. Classic translation factor GTPase family. EF-Tu/EF-1A subfamily.</text>
</comment>
<dbReference type="OrthoDB" id="1727108at2759"/>
<dbReference type="Gene3D" id="2.40.30.10">
    <property type="entry name" value="Translation factors"/>
    <property type="match status" value="1"/>
</dbReference>
<dbReference type="InterPro" id="IPR009001">
    <property type="entry name" value="Transl_elong_EF1A/Init_IF2_C"/>
</dbReference>
<proteinExistence type="inferred from homology"/>
<keyword evidence="8" id="KW-1185">Reference proteome</keyword>
<evidence type="ECO:0000313" key="7">
    <source>
        <dbReference type="EMBL" id="CAB9526074.1"/>
    </source>
</evidence>
<dbReference type="Gene3D" id="3.40.50.300">
    <property type="entry name" value="P-loop containing nucleotide triphosphate hydrolases"/>
    <property type="match status" value="1"/>
</dbReference>
<keyword evidence="4" id="KW-0547">Nucleotide-binding</keyword>
<dbReference type="InterPro" id="IPR009000">
    <property type="entry name" value="Transl_B-barrel_sf"/>
</dbReference>
<protein>
    <recommendedName>
        <fullName evidence="3">Elongation factor Tu, chloroplastic</fullName>
    </recommendedName>
</protein>
<evidence type="ECO:0000256" key="5">
    <source>
        <dbReference type="ARBA" id="ARBA00023134"/>
    </source>
</evidence>
<accession>A0A9N8EU71</accession>
<evidence type="ECO:0000256" key="4">
    <source>
        <dbReference type="ARBA" id="ARBA00022741"/>
    </source>
</evidence>
<dbReference type="GO" id="GO:0003746">
    <property type="term" value="F:translation elongation factor activity"/>
    <property type="evidence" value="ECO:0007669"/>
    <property type="project" value="TreeGrafter"/>
</dbReference>
<evidence type="ECO:0000313" key="8">
    <source>
        <dbReference type="Proteomes" id="UP001153069"/>
    </source>
</evidence>
<dbReference type="GO" id="GO:0009507">
    <property type="term" value="C:chloroplast"/>
    <property type="evidence" value="ECO:0007669"/>
    <property type="project" value="UniProtKB-SubCell"/>
</dbReference>
<sequence>MVLVTPEARKAVLETMGCDHIRVAVVGNVDAGKSTMIGTIKTSTLDDGRGASRSKIMKHQHEIETGRTSCISQHLVGLSADGEVVASTNNESEIAQQSARVVSLMDLAGHEKYFKTTVRGLSMGMADYAVLMINSAQPPTVMTMHHLRLCAACGIPVIIVMTKVDSCPSQVLQHSKRKIVDILRSKEFNKRQYAIKSEKDVETVQDKLHSLTPMLSVSFVAGEGVDLLKSLLFALPKRRHHERKIQRPFEFLIEEVFHVKGIGCVLSGFVNAGEYRKGEPLYVGPMKDGSYAKVTVRSMHVAQTDVDYTYAGHSACFAISGLTKTQRTRLNRRKGFVCVTEKTVAAVRTLTADLVMLRGEPVTMTKGQFRATAHVLNVKACVKVSEIISSSSTVGNGSLVVLRPGDRARVQFQVVGPPVYVRKGMRIILRDGHVRAVGTILETGAGR</sequence>
<dbReference type="GO" id="GO:0003924">
    <property type="term" value="F:GTPase activity"/>
    <property type="evidence" value="ECO:0007669"/>
    <property type="project" value="InterPro"/>
</dbReference>
<comment type="caution">
    <text evidence="7">The sequence shown here is derived from an EMBL/GenBank/DDBJ whole genome shotgun (WGS) entry which is preliminary data.</text>
</comment>
<dbReference type="InterPro" id="IPR050055">
    <property type="entry name" value="EF-Tu_GTPase"/>
</dbReference>
<keyword evidence="5" id="KW-0342">GTP-binding</keyword>
<gene>
    <name evidence="7" type="ORF">SEMRO_1772_G296670.1</name>
</gene>
<dbReference type="EMBL" id="CAICTM010001770">
    <property type="protein sequence ID" value="CAB9526074.1"/>
    <property type="molecule type" value="Genomic_DNA"/>
</dbReference>
<dbReference type="SUPFAM" id="SSF52540">
    <property type="entry name" value="P-loop containing nucleoside triphosphate hydrolases"/>
    <property type="match status" value="1"/>
</dbReference>
<evidence type="ECO:0000256" key="1">
    <source>
        <dbReference type="ARBA" id="ARBA00004229"/>
    </source>
</evidence>
<comment type="subcellular location">
    <subcellularLocation>
        <location evidence="1">Plastid</location>
        <location evidence="1">Chloroplast</location>
    </subcellularLocation>
</comment>